<dbReference type="EMBL" id="JBHTKY010000003">
    <property type="protein sequence ID" value="MFD1164698.1"/>
    <property type="molecule type" value="Genomic_DNA"/>
</dbReference>
<reference evidence="4" key="1">
    <citation type="journal article" date="2019" name="Int. J. Syst. Evol. Microbiol.">
        <title>The Global Catalogue of Microorganisms (GCM) 10K type strain sequencing project: providing services to taxonomists for standard genome sequencing and annotation.</title>
        <authorList>
            <consortium name="The Broad Institute Genomics Platform"/>
            <consortium name="The Broad Institute Genome Sequencing Center for Infectious Disease"/>
            <person name="Wu L."/>
            <person name="Ma J."/>
        </authorList>
    </citation>
    <scope>NUCLEOTIDE SEQUENCE [LARGE SCALE GENOMIC DNA]</scope>
    <source>
        <strain evidence="4">CCUG 52468</strain>
    </source>
</reference>
<dbReference type="RefSeq" id="WP_380894782.1">
    <property type="nucleotide sequence ID" value="NZ_JBHTKY010000003.1"/>
</dbReference>
<keyword evidence="1" id="KW-0472">Membrane</keyword>
<name>A0ABW3RIW6_9SPHI</name>
<feature type="transmembrane region" description="Helical" evidence="1">
    <location>
        <begin position="58"/>
        <end position="80"/>
    </location>
</feature>
<feature type="transmembrane region" description="Helical" evidence="1">
    <location>
        <begin position="28"/>
        <end position="46"/>
    </location>
</feature>
<keyword evidence="1" id="KW-1133">Transmembrane helix</keyword>
<feature type="domain" description="HTH araC/xylS-type" evidence="2">
    <location>
        <begin position="228"/>
        <end position="324"/>
    </location>
</feature>
<feature type="transmembrane region" description="Helical" evidence="1">
    <location>
        <begin position="134"/>
        <end position="155"/>
    </location>
</feature>
<accession>A0ABW3RIW6</accession>
<keyword evidence="4" id="KW-1185">Reference proteome</keyword>
<sequence>MIRFLLLTGAVILMVKYFVPVLNSHIGILFTATSSLCLVSITSLYLRNISLETRTSIYLFLLALFPFILFYVFYLLFNIYSSQITDGMIYDYLDFFYQKSRTILFFISVVYDLFILWPWRRKVGNLVNSIDGQLAFYFFSAKILTLSIILSRGLFIDSDLFFEFLDGLFTVMIFLGIIYYRYYHALNIYFGYLFKTNGMVKQYEEEQAQLKQTELIFYISAIDQLIDQENLFKNPDLKLSDFKKFMPISDLDFKNLSKKYLNGSFENYLNNKRINYFLERLKSVNHDSERIISLLHDAGFKNDHEFNKFFKKQMGCSVWKYAETKRMSMYESGLSSTLK</sequence>
<dbReference type="Proteomes" id="UP001597205">
    <property type="component" value="Unassembled WGS sequence"/>
</dbReference>
<protein>
    <recommendedName>
        <fullName evidence="2">HTH araC/xylS-type domain-containing protein</fullName>
    </recommendedName>
</protein>
<keyword evidence="1" id="KW-0812">Transmembrane</keyword>
<dbReference type="Gene3D" id="1.10.10.60">
    <property type="entry name" value="Homeodomain-like"/>
    <property type="match status" value="1"/>
</dbReference>
<comment type="caution">
    <text evidence="3">The sequence shown here is derived from an EMBL/GenBank/DDBJ whole genome shotgun (WGS) entry which is preliminary data.</text>
</comment>
<proteinExistence type="predicted"/>
<organism evidence="3 4">
    <name type="scientific">Sphingobacterium daejeonense</name>
    <dbReference type="NCBI Taxonomy" id="371142"/>
    <lineage>
        <taxon>Bacteria</taxon>
        <taxon>Pseudomonadati</taxon>
        <taxon>Bacteroidota</taxon>
        <taxon>Sphingobacteriia</taxon>
        <taxon>Sphingobacteriales</taxon>
        <taxon>Sphingobacteriaceae</taxon>
        <taxon>Sphingobacterium</taxon>
    </lineage>
</organism>
<feature type="transmembrane region" description="Helical" evidence="1">
    <location>
        <begin position="100"/>
        <end position="119"/>
    </location>
</feature>
<evidence type="ECO:0000256" key="1">
    <source>
        <dbReference type="SAM" id="Phobius"/>
    </source>
</evidence>
<gene>
    <name evidence="3" type="ORF">ACFQ2C_03665</name>
</gene>
<evidence type="ECO:0000259" key="2">
    <source>
        <dbReference type="PROSITE" id="PS01124"/>
    </source>
</evidence>
<dbReference type="InterPro" id="IPR018060">
    <property type="entry name" value="HTH_AraC"/>
</dbReference>
<evidence type="ECO:0000313" key="4">
    <source>
        <dbReference type="Proteomes" id="UP001597205"/>
    </source>
</evidence>
<evidence type="ECO:0000313" key="3">
    <source>
        <dbReference type="EMBL" id="MFD1164698.1"/>
    </source>
</evidence>
<dbReference type="PROSITE" id="PS01124">
    <property type="entry name" value="HTH_ARAC_FAMILY_2"/>
    <property type="match status" value="1"/>
</dbReference>